<reference evidence="2 3" key="1">
    <citation type="submission" date="2017-06" db="EMBL/GenBank/DDBJ databases">
        <title>Comparative genomic analysis of Ambrosia Fusariam Clade fungi.</title>
        <authorList>
            <person name="Stajich J.E."/>
            <person name="Carrillo J."/>
            <person name="Kijimoto T."/>
            <person name="Eskalen A."/>
            <person name="O'Donnell K."/>
            <person name="Kasson M."/>
        </authorList>
    </citation>
    <scope>NUCLEOTIDE SEQUENCE [LARGE SCALE GENOMIC DNA]</scope>
    <source>
        <strain evidence="2 3">NRRL62584</strain>
    </source>
</reference>
<protein>
    <submittedName>
        <fullName evidence="2">Uncharacterized protein</fullName>
    </submittedName>
</protein>
<proteinExistence type="predicted"/>
<evidence type="ECO:0000313" key="2">
    <source>
        <dbReference type="EMBL" id="RSL71137.1"/>
    </source>
</evidence>
<sequence length="183" mass="19129">MVPVRKPAGYIRLGAVGAYNSRGGGVQGSRVQRRGLGRPRRLGVRKPEPEPEPVVDAEPVAAGSPSSFPESEYESNVRSSFEPVQLAATPSDSESGSDEVAALTPAQIERQATRNASVPENNDGIDFGPDAAGKDCLLDTQVDGALSAPIRGTGVNSAAEADRVSRILNEAFNEMDGLISGEL</sequence>
<feature type="compositionally biased region" description="Basic residues" evidence="1">
    <location>
        <begin position="31"/>
        <end position="44"/>
    </location>
</feature>
<feature type="region of interest" description="Disordered" evidence="1">
    <location>
        <begin position="19"/>
        <end position="129"/>
    </location>
</feature>
<evidence type="ECO:0000256" key="1">
    <source>
        <dbReference type="SAM" id="MobiDB-lite"/>
    </source>
</evidence>
<gene>
    <name evidence="2" type="ORF">CEP54_001527</name>
</gene>
<evidence type="ECO:0000313" key="3">
    <source>
        <dbReference type="Proteomes" id="UP000288168"/>
    </source>
</evidence>
<keyword evidence="3" id="KW-1185">Reference proteome</keyword>
<dbReference type="OrthoDB" id="10561889at2759"/>
<dbReference type="EMBL" id="NKCI01000007">
    <property type="protein sequence ID" value="RSL71137.1"/>
    <property type="molecule type" value="Genomic_DNA"/>
</dbReference>
<feature type="compositionally biased region" description="Low complexity" evidence="1">
    <location>
        <begin position="56"/>
        <end position="70"/>
    </location>
</feature>
<name>A0A428R0P4_9HYPO</name>
<organism evidence="2 3">
    <name type="scientific">Fusarium duplospermum</name>
    <dbReference type="NCBI Taxonomy" id="1325734"/>
    <lineage>
        <taxon>Eukaryota</taxon>
        <taxon>Fungi</taxon>
        <taxon>Dikarya</taxon>
        <taxon>Ascomycota</taxon>
        <taxon>Pezizomycotina</taxon>
        <taxon>Sordariomycetes</taxon>
        <taxon>Hypocreomycetidae</taxon>
        <taxon>Hypocreales</taxon>
        <taxon>Nectriaceae</taxon>
        <taxon>Fusarium</taxon>
        <taxon>Fusarium solani species complex</taxon>
    </lineage>
</organism>
<dbReference type="AlphaFoldDB" id="A0A428R0P4"/>
<accession>A0A428R0P4</accession>
<comment type="caution">
    <text evidence="2">The sequence shown here is derived from an EMBL/GenBank/DDBJ whole genome shotgun (WGS) entry which is preliminary data.</text>
</comment>
<dbReference type="Proteomes" id="UP000288168">
    <property type="component" value="Unassembled WGS sequence"/>
</dbReference>